<dbReference type="PANTHER" id="PTHR43318:SF1">
    <property type="entry name" value="POLYSACCHARIDE BIOSYNTHESIS PROTEIN EPSC-RELATED"/>
    <property type="match status" value="1"/>
</dbReference>
<dbReference type="RefSeq" id="WP_308715496.1">
    <property type="nucleotide sequence ID" value="NZ_JAVHUY010000028.1"/>
</dbReference>
<feature type="transmembrane region" description="Helical" evidence="2">
    <location>
        <begin position="53"/>
        <end position="74"/>
    </location>
</feature>
<sequence length="610" mass="66190">MSSQDGLKRQPVRTIRTTLIPLAIDASAWGVGILTATYARYELSVPSTRLRTAILLALLAAVLQALIGHFHHLYRGRYWFGSFEEVRAVAATVLLTAFLLTVTGLSIPGGHLHLSTPLVGGSLALTVMFGARYWRRVRRERTAPPPVPSDRVPVLLFGAGGACRELIGAMLRDRHSRYLPVGLLDDDPLKRNLQLYGVGVLGGRDHLAEAVARTGASVVVFSVANANAQLVREIRGLTLAAGARFKVVPSVAELLDGRIRVADVREPRPSDLLGRRQIETDIESIAGHLRGKRVLVTGAGGSIGSELCRQIHRFGPRELMMLDRDESALHATQLALHGRALLDSPELILADLRDRDRVRAIIADRQPQVVFHAAALKHLTLLERNPAEAVKSNIWGTLDLLEACAGVDTFVNISTDKAANPVSVLGYSKRVTERLTAHAAALSGQNFLSVRFGNVLGSRGSVLTAFSAQMAAGGPITVTHPDVTRYFMTVQEAVQLVIQAAVIGRPGEALVLDMGKPVRISDVARQMAEQAHEPIEIVYTGLRPGEKLDEQLFGQDEQDSRPLHPLISHVSVPPLDPSDVRLLNIFASRDALAAELADLCRLRERVATEA</sequence>
<dbReference type="Proteomes" id="UP001230908">
    <property type="component" value="Unassembled WGS sequence"/>
</dbReference>
<feature type="transmembrane region" description="Helical" evidence="2">
    <location>
        <begin position="86"/>
        <end position="108"/>
    </location>
</feature>
<protein>
    <submittedName>
        <fullName evidence="4">Polysaccharide biosynthesis protein</fullName>
    </submittedName>
</protein>
<organism evidence="4 5">
    <name type="scientific">Phytohabitans maris</name>
    <dbReference type="NCBI Taxonomy" id="3071409"/>
    <lineage>
        <taxon>Bacteria</taxon>
        <taxon>Bacillati</taxon>
        <taxon>Actinomycetota</taxon>
        <taxon>Actinomycetes</taxon>
        <taxon>Micromonosporales</taxon>
        <taxon>Micromonosporaceae</taxon>
    </lineage>
</organism>
<evidence type="ECO:0000313" key="4">
    <source>
        <dbReference type="EMBL" id="MDQ7908230.1"/>
    </source>
</evidence>
<feature type="domain" description="Polysaccharide biosynthesis protein CapD-like" evidence="3">
    <location>
        <begin position="294"/>
        <end position="567"/>
    </location>
</feature>
<evidence type="ECO:0000256" key="2">
    <source>
        <dbReference type="SAM" id="Phobius"/>
    </source>
</evidence>
<feature type="transmembrane region" description="Helical" evidence="2">
    <location>
        <begin position="114"/>
        <end position="134"/>
    </location>
</feature>
<dbReference type="Pfam" id="PF02719">
    <property type="entry name" value="Polysacc_synt_2"/>
    <property type="match status" value="1"/>
</dbReference>
<dbReference type="EMBL" id="JAVHUY010000028">
    <property type="protein sequence ID" value="MDQ7908230.1"/>
    <property type="molecule type" value="Genomic_DNA"/>
</dbReference>
<dbReference type="CDD" id="cd05237">
    <property type="entry name" value="UDP_invert_4-6DH_SDR_e"/>
    <property type="match status" value="1"/>
</dbReference>
<dbReference type="InterPro" id="IPR036291">
    <property type="entry name" value="NAD(P)-bd_dom_sf"/>
</dbReference>
<dbReference type="SUPFAM" id="SSF51735">
    <property type="entry name" value="NAD(P)-binding Rossmann-fold domains"/>
    <property type="match status" value="2"/>
</dbReference>
<name>A0ABU0ZMJ4_9ACTN</name>
<keyword evidence="2" id="KW-1133">Transmembrane helix</keyword>
<dbReference type="InterPro" id="IPR051203">
    <property type="entry name" value="Polysaccharide_Synthase-Rel"/>
</dbReference>
<reference evidence="4 5" key="1">
    <citation type="submission" date="2023-08" db="EMBL/GenBank/DDBJ databases">
        <title>Phytohabitans sansha sp. nov., isolated from marine sediment.</title>
        <authorList>
            <person name="Zhao Y."/>
            <person name="Yi K."/>
        </authorList>
    </citation>
    <scope>NUCLEOTIDE SEQUENCE [LARGE SCALE GENOMIC DNA]</scope>
    <source>
        <strain evidence="4 5">ZYX-F-186</strain>
    </source>
</reference>
<evidence type="ECO:0000313" key="5">
    <source>
        <dbReference type="Proteomes" id="UP001230908"/>
    </source>
</evidence>
<evidence type="ECO:0000256" key="1">
    <source>
        <dbReference type="ARBA" id="ARBA00007430"/>
    </source>
</evidence>
<dbReference type="Gene3D" id="3.40.50.720">
    <property type="entry name" value="NAD(P)-binding Rossmann-like Domain"/>
    <property type="match status" value="2"/>
</dbReference>
<keyword evidence="2" id="KW-0472">Membrane</keyword>
<dbReference type="InterPro" id="IPR003869">
    <property type="entry name" value="Polysac_CapD-like"/>
</dbReference>
<comment type="similarity">
    <text evidence="1">Belongs to the polysaccharide synthase family.</text>
</comment>
<gene>
    <name evidence="4" type="ORF">RB614_27260</name>
</gene>
<evidence type="ECO:0000259" key="3">
    <source>
        <dbReference type="Pfam" id="PF02719"/>
    </source>
</evidence>
<dbReference type="PANTHER" id="PTHR43318">
    <property type="entry name" value="UDP-N-ACETYLGLUCOSAMINE 4,6-DEHYDRATASE"/>
    <property type="match status" value="1"/>
</dbReference>
<accession>A0ABU0ZMJ4</accession>
<keyword evidence="5" id="KW-1185">Reference proteome</keyword>
<feature type="transmembrane region" description="Helical" evidence="2">
    <location>
        <begin position="20"/>
        <end position="41"/>
    </location>
</feature>
<keyword evidence="2" id="KW-0812">Transmembrane</keyword>
<comment type="caution">
    <text evidence="4">The sequence shown here is derived from an EMBL/GenBank/DDBJ whole genome shotgun (WGS) entry which is preliminary data.</text>
</comment>
<proteinExistence type="inferred from homology"/>